<dbReference type="STRING" id="136037.A0A067QXC8"/>
<evidence type="ECO:0000256" key="2">
    <source>
        <dbReference type="ARBA" id="ARBA00022898"/>
    </source>
</evidence>
<dbReference type="SUPFAM" id="SSF53383">
    <property type="entry name" value="PLP-dependent transferases"/>
    <property type="match status" value="1"/>
</dbReference>
<dbReference type="PANTHER" id="PTHR45688">
    <property type="match status" value="1"/>
</dbReference>
<organism evidence="4 5">
    <name type="scientific">Zootermopsis nevadensis</name>
    <name type="common">Dampwood termite</name>
    <dbReference type="NCBI Taxonomy" id="136037"/>
    <lineage>
        <taxon>Eukaryota</taxon>
        <taxon>Metazoa</taxon>
        <taxon>Ecdysozoa</taxon>
        <taxon>Arthropoda</taxon>
        <taxon>Hexapoda</taxon>
        <taxon>Insecta</taxon>
        <taxon>Pterygota</taxon>
        <taxon>Neoptera</taxon>
        <taxon>Polyneoptera</taxon>
        <taxon>Dictyoptera</taxon>
        <taxon>Blattodea</taxon>
        <taxon>Blattoidea</taxon>
        <taxon>Termitoidae</taxon>
        <taxon>Termopsidae</taxon>
        <taxon>Zootermopsis</taxon>
    </lineage>
</organism>
<gene>
    <name evidence="4" type="ORF">L798_00673</name>
</gene>
<dbReference type="Proteomes" id="UP000027135">
    <property type="component" value="Unassembled WGS sequence"/>
</dbReference>
<evidence type="ECO:0000313" key="4">
    <source>
        <dbReference type="EMBL" id="KDR09398.1"/>
    </source>
</evidence>
<dbReference type="Pfam" id="PF00202">
    <property type="entry name" value="Aminotran_3"/>
    <property type="match status" value="1"/>
</dbReference>
<dbReference type="InterPro" id="IPR015422">
    <property type="entry name" value="PyrdxlP-dep_Trfase_small"/>
</dbReference>
<sequence>QSCKLFYRSDPLKIVRAVGQYMYDEKGRQYLDCINNVAHVGHCHPDVVKAACDQLAVLNTNNRFLHDNLVLCARKLTSLLPEPLSVCFFVNSGSEANDLALRLARAHTKNHDVITLDHAYHGHLTSLIDISPYKFDHAGGSGKPEWVHVASCPDVYRGKYRDVDHPGKDLGKMYADEVRDICKKAREDGHTIAAFIAESLQSCGGQIIPPDNYLCNVFRYVREAGGVCIADEVQVGFGRVGKHWWAFQLQGEDIVPDIVTVGKPMGNGHPVAAVITTVEIAHSFKETGIEYFNTYGGNPVSCAVASAVIDVLEQQTLRQLALKHPIVGDVRGVGLFIGIDLVEDQGTRIPATAKAQHIVSRMKEEYILVSSDGPDRNVLKLKPPLVFSHENVDHFVKILDEVLTEINDDEVSETIVLTVVNSV</sequence>
<dbReference type="PROSITE" id="PS00600">
    <property type="entry name" value="AA_TRANSFER_CLASS_3"/>
    <property type="match status" value="1"/>
</dbReference>
<feature type="non-terminal residue" evidence="4">
    <location>
        <position position="423"/>
    </location>
</feature>
<dbReference type="GO" id="GO:0030170">
    <property type="term" value="F:pyridoxal phosphate binding"/>
    <property type="evidence" value="ECO:0007669"/>
    <property type="project" value="InterPro"/>
</dbReference>
<keyword evidence="2 3" id="KW-0663">Pyridoxal phosphate</keyword>
<dbReference type="Gene3D" id="3.40.640.10">
    <property type="entry name" value="Type I PLP-dependent aspartate aminotransferase-like (Major domain)"/>
    <property type="match status" value="1"/>
</dbReference>
<dbReference type="PANTHER" id="PTHR45688:SF13">
    <property type="entry name" value="ALANINE--GLYOXYLATE AMINOTRANSFERASE 2-LIKE"/>
    <property type="match status" value="1"/>
</dbReference>
<dbReference type="InterPro" id="IPR005814">
    <property type="entry name" value="Aminotrans_3"/>
</dbReference>
<dbReference type="Gene3D" id="3.90.1150.10">
    <property type="entry name" value="Aspartate Aminotransferase, domain 1"/>
    <property type="match status" value="1"/>
</dbReference>
<name>A0A067QXC8_ZOONE</name>
<evidence type="ECO:0000256" key="1">
    <source>
        <dbReference type="ARBA" id="ARBA00008954"/>
    </source>
</evidence>
<reference evidence="4 5" key="1">
    <citation type="journal article" date="2014" name="Nat. Commun.">
        <title>Molecular traces of alternative social organization in a termite genome.</title>
        <authorList>
            <person name="Terrapon N."/>
            <person name="Li C."/>
            <person name="Robertson H.M."/>
            <person name="Ji L."/>
            <person name="Meng X."/>
            <person name="Booth W."/>
            <person name="Chen Z."/>
            <person name="Childers C.P."/>
            <person name="Glastad K.M."/>
            <person name="Gokhale K."/>
            <person name="Gowin J."/>
            <person name="Gronenberg W."/>
            <person name="Hermansen R.A."/>
            <person name="Hu H."/>
            <person name="Hunt B.G."/>
            <person name="Huylmans A.K."/>
            <person name="Khalil S.M."/>
            <person name="Mitchell R.D."/>
            <person name="Munoz-Torres M.C."/>
            <person name="Mustard J.A."/>
            <person name="Pan H."/>
            <person name="Reese J.T."/>
            <person name="Scharf M.E."/>
            <person name="Sun F."/>
            <person name="Vogel H."/>
            <person name="Xiao J."/>
            <person name="Yang W."/>
            <person name="Yang Z."/>
            <person name="Yang Z."/>
            <person name="Zhou J."/>
            <person name="Zhu J."/>
            <person name="Brent C.S."/>
            <person name="Elsik C.G."/>
            <person name="Goodisman M.A."/>
            <person name="Liberles D.A."/>
            <person name="Roe R.M."/>
            <person name="Vargo E.L."/>
            <person name="Vilcinskas A."/>
            <person name="Wang J."/>
            <person name="Bornberg-Bauer E."/>
            <person name="Korb J."/>
            <person name="Zhang G."/>
            <person name="Liebig J."/>
        </authorList>
    </citation>
    <scope>NUCLEOTIDE SEQUENCE [LARGE SCALE GENOMIC DNA]</scope>
    <source>
        <tissue evidence="4">Whole organism</tissue>
    </source>
</reference>
<dbReference type="AlphaFoldDB" id="A0A067QXC8"/>
<keyword evidence="4" id="KW-0032">Aminotransferase</keyword>
<dbReference type="InParanoid" id="A0A067QXC8"/>
<dbReference type="InterPro" id="IPR049704">
    <property type="entry name" value="Aminotrans_3_PPA_site"/>
</dbReference>
<dbReference type="InterPro" id="IPR015424">
    <property type="entry name" value="PyrdxlP-dep_Trfase"/>
</dbReference>
<dbReference type="EMBL" id="KK853245">
    <property type="protein sequence ID" value="KDR09398.1"/>
    <property type="molecule type" value="Genomic_DNA"/>
</dbReference>
<accession>A0A067QXC8</accession>
<evidence type="ECO:0000313" key="5">
    <source>
        <dbReference type="Proteomes" id="UP000027135"/>
    </source>
</evidence>
<dbReference type="FunCoup" id="A0A067QXC8">
    <property type="interactions" value="147"/>
</dbReference>
<protein>
    <submittedName>
        <fullName evidence="4">Alanine--glyoxylate aminotransferase 2-like</fullName>
    </submittedName>
</protein>
<comment type="similarity">
    <text evidence="1 3">Belongs to the class-III pyridoxal-phosphate-dependent aminotransferase family.</text>
</comment>
<feature type="non-terminal residue" evidence="4">
    <location>
        <position position="1"/>
    </location>
</feature>
<evidence type="ECO:0000256" key="3">
    <source>
        <dbReference type="RuleBase" id="RU003560"/>
    </source>
</evidence>
<dbReference type="CDD" id="cd00610">
    <property type="entry name" value="OAT_like"/>
    <property type="match status" value="1"/>
</dbReference>
<dbReference type="OMA" id="GAIETMK"/>
<dbReference type="InterPro" id="IPR015421">
    <property type="entry name" value="PyrdxlP-dep_Trfase_major"/>
</dbReference>
<dbReference type="GO" id="GO:0008483">
    <property type="term" value="F:transaminase activity"/>
    <property type="evidence" value="ECO:0007669"/>
    <property type="project" value="UniProtKB-KW"/>
</dbReference>
<dbReference type="PIRSF" id="PIRSF000521">
    <property type="entry name" value="Transaminase_4ab_Lys_Orn"/>
    <property type="match status" value="1"/>
</dbReference>
<keyword evidence="5" id="KW-1185">Reference proteome</keyword>
<dbReference type="GO" id="GO:0005739">
    <property type="term" value="C:mitochondrion"/>
    <property type="evidence" value="ECO:0007669"/>
    <property type="project" value="TreeGrafter"/>
</dbReference>
<proteinExistence type="inferred from homology"/>
<keyword evidence="4" id="KW-0808">Transferase</keyword>
<dbReference type="eggNOG" id="KOG1403">
    <property type="taxonomic scope" value="Eukaryota"/>
</dbReference>